<accession>A0AAQ3QIB4</accession>
<evidence type="ECO:0000313" key="1">
    <source>
        <dbReference type="EMBL" id="WOL10318.1"/>
    </source>
</evidence>
<reference evidence="1 2" key="1">
    <citation type="submission" date="2023-10" db="EMBL/GenBank/DDBJ databases">
        <title>Chromosome-scale genome assembly provides insights into flower coloration mechanisms of Canna indica.</title>
        <authorList>
            <person name="Li C."/>
        </authorList>
    </citation>
    <scope>NUCLEOTIDE SEQUENCE [LARGE SCALE GENOMIC DNA]</scope>
    <source>
        <tissue evidence="1">Flower</tissue>
    </source>
</reference>
<dbReference type="EMBL" id="CP136895">
    <property type="protein sequence ID" value="WOL10318.1"/>
    <property type="molecule type" value="Genomic_DNA"/>
</dbReference>
<name>A0AAQ3QIB4_9LILI</name>
<proteinExistence type="predicted"/>
<dbReference type="AlphaFoldDB" id="A0AAQ3QIB4"/>
<keyword evidence="2" id="KW-1185">Reference proteome</keyword>
<evidence type="ECO:0000313" key="2">
    <source>
        <dbReference type="Proteomes" id="UP001327560"/>
    </source>
</evidence>
<protein>
    <submittedName>
        <fullName evidence="1">Uncharacterized protein</fullName>
    </submittedName>
</protein>
<sequence length="105" mass="12027">MPRNNKRIKGDDFALVSNDKFHINVHFIDTWSEGKACNFTRVQALSIMFDSHTLVVAARKVATWDYRFDALAICWDQTELVVPTDSEVEWRTRGGGGDDRGDEKH</sequence>
<gene>
    <name evidence="1" type="ORF">Cni_G19073</name>
</gene>
<dbReference type="PANTHER" id="PTHR31656">
    <property type="entry name" value="ROOT CAP DOMAIN-CONTAINING PROTEIN"/>
    <property type="match status" value="1"/>
</dbReference>
<organism evidence="1 2">
    <name type="scientific">Canna indica</name>
    <name type="common">Indian-shot</name>
    <dbReference type="NCBI Taxonomy" id="4628"/>
    <lineage>
        <taxon>Eukaryota</taxon>
        <taxon>Viridiplantae</taxon>
        <taxon>Streptophyta</taxon>
        <taxon>Embryophyta</taxon>
        <taxon>Tracheophyta</taxon>
        <taxon>Spermatophyta</taxon>
        <taxon>Magnoliopsida</taxon>
        <taxon>Liliopsida</taxon>
        <taxon>Zingiberales</taxon>
        <taxon>Cannaceae</taxon>
        <taxon>Canna</taxon>
    </lineage>
</organism>
<dbReference type="Proteomes" id="UP001327560">
    <property type="component" value="Chromosome 6"/>
</dbReference>